<dbReference type="PANTHER" id="PTHR44757">
    <property type="entry name" value="DIGUANYLATE CYCLASE DGCP"/>
    <property type="match status" value="1"/>
</dbReference>
<dbReference type="SMART" id="SM00052">
    <property type="entry name" value="EAL"/>
    <property type="match status" value="1"/>
</dbReference>
<evidence type="ECO:0000259" key="3">
    <source>
        <dbReference type="PROSITE" id="PS50887"/>
    </source>
</evidence>
<dbReference type="PROSITE" id="PS50883">
    <property type="entry name" value="EAL"/>
    <property type="match status" value="1"/>
</dbReference>
<dbReference type="Pfam" id="PF00497">
    <property type="entry name" value="SBP_bac_3"/>
    <property type="match status" value="1"/>
</dbReference>
<dbReference type="InterPro" id="IPR000160">
    <property type="entry name" value="GGDEF_dom"/>
</dbReference>
<feature type="domain" description="EAL" evidence="2">
    <location>
        <begin position="482"/>
        <end position="736"/>
    </location>
</feature>
<dbReference type="InterPro" id="IPR052155">
    <property type="entry name" value="Biofilm_reg_signaling"/>
</dbReference>
<dbReference type="Gene3D" id="3.40.190.10">
    <property type="entry name" value="Periplasmic binding protein-like II"/>
    <property type="match status" value="2"/>
</dbReference>
<sequence>MFVSVIGYSTYSKGAPQRDYGASREVISVAGDENHPPYEYMDRIGNYKGFNVDIINALSIELGMDIEFIPMNWREALRALENKEVDVIQGMSSTEERKEKYLFTIPTVTNSQSIFVLKDTSIVFGLEDLSGMKVAFQAGDLNEEILADIPDITLLPKKDQNEAMDSLINGEADAYVGNRLTGLFYLQKSKNSSTVKIVGEQMATSEYGPATYRGNEELVHLFNKGIEAIKSNGTYDKIYEKWFGKDIGNGRILNAYLKETILSVFTLSIIFLLFILWNKNLKKEVLKRTMDLENINQELLLEKEKVHNLAYYDGITKLPNRVYLLKILGECIDSANDQKNRFGILNLDLDRFKHINDTLGHHMGDEILKLVGERIGRILKPNNFFARFGGDEFIILVKHIQEDKELIDLANQIIKEMDQPFMLNSHRLFLTTSIGISIYPEGGETLNDLMKNSDIAMYAAKGKGGNQYYIYDKSLSEKQMEALILINQLRNAVDHDELTLFYQPIMNTSTGNIVGVEALLRWYQPGHGMIGPNTFIPLAEETDLIISIGKWVFRNVCAQIKDWIHRGYDVKRVYINVSAKQFQEKGFLESILQALKEAELPPKYIGIEITETVIIQDIDHTIELIKKLKDIGISISIDDFGTGYSNFNYLKEMGVDEIKIDRSFIAETTKNSKKRAITKTIILLAHQLDIAVTAEGVETKEQLEFLRESSCSKIQGFYYSRPVPPEEFEKFLNHHIR</sequence>
<gene>
    <name evidence="4" type="ordered locus">Clos_1949</name>
</gene>
<keyword evidence="1" id="KW-0472">Membrane</keyword>
<name>A8MI55_ALKOO</name>
<dbReference type="Gene3D" id="3.20.20.450">
    <property type="entry name" value="EAL domain"/>
    <property type="match status" value="1"/>
</dbReference>
<dbReference type="HOGENOM" id="CLU_000445_70_36_9"/>
<dbReference type="InterPro" id="IPR029787">
    <property type="entry name" value="Nucleotide_cyclase"/>
</dbReference>
<dbReference type="SUPFAM" id="SSF53850">
    <property type="entry name" value="Periplasmic binding protein-like II"/>
    <property type="match status" value="1"/>
</dbReference>
<feature type="domain" description="GGDEF" evidence="3">
    <location>
        <begin position="340"/>
        <end position="473"/>
    </location>
</feature>
<evidence type="ECO:0000259" key="2">
    <source>
        <dbReference type="PROSITE" id="PS50883"/>
    </source>
</evidence>
<proteinExistence type="predicted"/>
<dbReference type="CDD" id="cd13704">
    <property type="entry name" value="PBP2_HisK"/>
    <property type="match status" value="1"/>
</dbReference>
<protein>
    <submittedName>
        <fullName evidence="4">Diguanylate cyclase/phosphodiesterase</fullName>
    </submittedName>
</protein>
<dbReference type="Proteomes" id="UP000000269">
    <property type="component" value="Chromosome"/>
</dbReference>
<dbReference type="PROSITE" id="PS50887">
    <property type="entry name" value="GGDEF"/>
    <property type="match status" value="1"/>
</dbReference>
<dbReference type="CDD" id="cd01949">
    <property type="entry name" value="GGDEF"/>
    <property type="match status" value="1"/>
</dbReference>
<dbReference type="STRING" id="350688.Clos_1949"/>
<evidence type="ECO:0000256" key="1">
    <source>
        <dbReference type="SAM" id="Phobius"/>
    </source>
</evidence>
<dbReference type="KEGG" id="aoe:Clos_1949"/>
<dbReference type="InterPro" id="IPR043128">
    <property type="entry name" value="Rev_trsase/Diguanyl_cyclase"/>
</dbReference>
<evidence type="ECO:0000313" key="4">
    <source>
        <dbReference type="EMBL" id="ABW19487.1"/>
    </source>
</evidence>
<keyword evidence="1" id="KW-0812">Transmembrane</keyword>
<dbReference type="SUPFAM" id="SSF55073">
    <property type="entry name" value="Nucleotide cyclase"/>
    <property type="match status" value="1"/>
</dbReference>
<dbReference type="PANTHER" id="PTHR44757:SF2">
    <property type="entry name" value="BIOFILM ARCHITECTURE MAINTENANCE PROTEIN MBAA"/>
    <property type="match status" value="1"/>
</dbReference>
<accession>A8MI55</accession>
<dbReference type="CDD" id="cd01948">
    <property type="entry name" value="EAL"/>
    <property type="match status" value="1"/>
</dbReference>
<dbReference type="InterPro" id="IPR001633">
    <property type="entry name" value="EAL_dom"/>
</dbReference>
<dbReference type="InterPro" id="IPR035919">
    <property type="entry name" value="EAL_sf"/>
</dbReference>
<feature type="transmembrane region" description="Helical" evidence="1">
    <location>
        <begin position="261"/>
        <end position="278"/>
    </location>
</feature>
<keyword evidence="5" id="KW-1185">Reference proteome</keyword>
<dbReference type="eggNOG" id="COG5001">
    <property type="taxonomic scope" value="Bacteria"/>
</dbReference>
<dbReference type="AlphaFoldDB" id="A8MI55"/>
<evidence type="ECO:0000313" key="5">
    <source>
        <dbReference type="Proteomes" id="UP000000269"/>
    </source>
</evidence>
<dbReference type="SUPFAM" id="SSF141868">
    <property type="entry name" value="EAL domain-like"/>
    <property type="match status" value="1"/>
</dbReference>
<reference evidence="5" key="1">
    <citation type="submission" date="2007-10" db="EMBL/GenBank/DDBJ databases">
        <title>Complete genome of Alkaliphilus oremlandii OhILAs.</title>
        <authorList>
            <person name="Copeland A."/>
            <person name="Lucas S."/>
            <person name="Lapidus A."/>
            <person name="Barry K."/>
            <person name="Detter J.C."/>
            <person name="Glavina del Rio T."/>
            <person name="Hammon N."/>
            <person name="Israni S."/>
            <person name="Dalin E."/>
            <person name="Tice H."/>
            <person name="Pitluck S."/>
            <person name="Chain P."/>
            <person name="Malfatti S."/>
            <person name="Shin M."/>
            <person name="Vergez L."/>
            <person name="Schmutz J."/>
            <person name="Larimer F."/>
            <person name="Land M."/>
            <person name="Hauser L."/>
            <person name="Kyrpides N."/>
            <person name="Mikhailova N."/>
            <person name="Stolz J.F."/>
            <person name="Dawson A."/>
            <person name="Fisher E."/>
            <person name="Crable B."/>
            <person name="Perera E."/>
            <person name="Lisak J."/>
            <person name="Ranganathan M."/>
            <person name="Basu P."/>
            <person name="Richardson P."/>
        </authorList>
    </citation>
    <scope>NUCLEOTIDE SEQUENCE [LARGE SCALE GENOMIC DNA]</scope>
    <source>
        <strain evidence="5">OhILAs</strain>
    </source>
</reference>
<dbReference type="Pfam" id="PF00563">
    <property type="entry name" value="EAL"/>
    <property type="match status" value="1"/>
</dbReference>
<dbReference type="SMART" id="SM00267">
    <property type="entry name" value="GGDEF"/>
    <property type="match status" value="1"/>
</dbReference>
<keyword evidence="1" id="KW-1133">Transmembrane helix</keyword>
<organism evidence="4 5">
    <name type="scientific">Alkaliphilus oremlandii (strain OhILAs)</name>
    <name type="common">Clostridium oremlandii (strain OhILAs)</name>
    <dbReference type="NCBI Taxonomy" id="350688"/>
    <lineage>
        <taxon>Bacteria</taxon>
        <taxon>Bacillati</taxon>
        <taxon>Bacillota</taxon>
        <taxon>Clostridia</taxon>
        <taxon>Peptostreptococcales</taxon>
        <taxon>Natronincolaceae</taxon>
        <taxon>Alkaliphilus</taxon>
    </lineage>
</organism>
<dbReference type="SMART" id="SM00062">
    <property type="entry name" value="PBPb"/>
    <property type="match status" value="1"/>
</dbReference>
<dbReference type="NCBIfam" id="TIGR00254">
    <property type="entry name" value="GGDEF"/>
    <property type="match status" value="1"/>
</dbReference>
<dbReference type="Gene3D" id="3.30.70.270">
    <property type="match status" value="1"/>
</dbReference>
<dbReference type="Pfam" id="PF00990">
    <property type="entry name" value="GGDEF"/>
    <property type="match status" value="1"/>
</dbReference>
<dbReference type="InterPro" id="IPR001638">
    <property type="entry name" value="Solute-binding_3/MltF_N"/>
</dbReference>
<dbReference type="EMBL" id="CP000853">
    <property type="protein sequence ID" value="ABW19487.1"/>
    <property type="molecule type" value="Genomic_DNA"/>
</dbReference>